<keyword evidence="4" id="KW-0132">Cell division</keyword>
<keyword evidence="7 10" id="KW-0472">Membrane</keyword>
<evidence type="ECO:0000256" key="10">
    <source>
        <dbReference type="SAM" id="Phobius"/>
    </source>
</evidence>
<dbReference type="Proteomes" id="UP000463388">
    <property type="component" value="Unassembled WGS sequence"/>
</dbReference>
<feature type="domain" description="POTRA" evidence="11">
    <location>
        <begin position="156"/>
        <end position="224"/>
    </location>
</feature>
<dbReference type="Gene3D" id="3.10.20.310">
    <property type="entry name" value="membrane protein fhac"/>
    <property type="match status" value="1"/>
</dbReference>
<keyword evidence="6 10" id="KW-1133">Transmembrane helix</keyword>
<dbReference type="InterPro" id="IPR026579">
    <property type="entry name" value="FtsQ"/>
</dbReference>
<evidence type="ECO:0000256" key="7">
    <source>
        <dbReference type="ARBA" id="ARBA00023136"/>
    </source>
</evidence>
<dbReference type="EMBL" id="WSRR01000011">
    <property type="protein sequence ID" value="MVX61032.1"/>
    <property type="molecule type" value="Genomic_DNA"/>
</dbReference>
<name>A0A6N8JN76_9ACTN</name>
<dbReference type="InterPro" id="IPR005548">
    <property type="entry name" value="Cell_div_FtsQ/DivIB_C"/>
</dbReference>
<dbReference type="GO" id="GO:0090529">
    <property type="term" value="P:cell septum assembly"/>
    <property type="evidence" value="ECO:0007669"/>
    <property type="project" value="InterPro"/>
</dbReference>
<evidence type="ECO:0000256" key="8">
    <source>
        <dbReference type="ARBA" id="ARBA00023306"/>
    </source>
</evidence>
<dbReference type="InterPro" id="IPR034746">
    <property type="entry name" value="POTRA"/>
</dbReference>
<evidence type="ECO:0000313" key="12">
    <source>
        <dbReference type="EMBL" id="MVX61032.1"/>
    </source>
</evidence>
<dbReference type="PANTHER" id="PTHR35851">
    <property type="entry name" value="CELL DIVISION PROTEIN FTSQ"/>
    <property type="match status" value="1"/>
</dbReference>
<comment type="subcellular location">
    <subcellularLocation>
        <location evidence="1">Membrane</location>
    </subcellularLocation>
</comment>
<dbReference type="OrthoDB" id="3173189at2"/>
<dbReference type="Pfam" id="PF08478">
    <property type="entry name" value="POTRA_1"/>
    <property type="match status" value="1"/>
</dbReference>
<keyword evidence="2" id="KW-1003">Cell membrane</keyword>
<evidence type="ECO:0000259" key="11">
    <source>
        <dbReference type="PROSITE" id="PS51779"/>
    </source>
</evidence>
<dbReference type="Pfam" id="PF03799">
    <property type="entry name" value="FtsQ_DivIB_C"/>
    <property type="match status" value="1"/>
</dbReference>
<feature type="compositionally biased region" description="Low complexity" evidence="9">
    <location>
        <begin position="51"/>
        <end position="99"/>
    </location>
</feature>
<feature type="transmembrane region" description="Helical" evidence="10">
    <location>
        <begin position="128"/>
        <end position="152"/>
    </location>
</feature>
<evidence type="ECO:0000313" key="13">
    <source>
        <dbReference type="Proteomes" id="UP000463388"/>
    </source>
</evidence>
<evidence type="ECO:0000256" key="2">
    <source>
        <dbReference type="ARBA" id="ARBA00022475"/>
    </source>
</evidence>
<accession>A0A6N8JN76</accession>
<evidence type="ECO:0000256" key="9">
    <source>
        <dbReference type="SAM" id="MobiDB-lite"/>
    </source>
</evidence>
<dbReference type="PANTHER" id="PTHR35851:SF1">
    <property type="entry name" value="CELL DIVISION PROTEIN FTSQ"/>
    <property type="match status" value="1"/>
</dbReference>
<protein>
    <submittedName>
        <fullName evidence="12">FtsQ-type POTRA domain-containing protein</fullName>
    </submittedName>
</protein>
<dbReference type="PROSITE" id="PS51779">
    <property type="entry name" value="POTRA"/>
    <property type="match status" value="1"/>
</dbReference>
<dbReference type="AlphaFoldDB" id="A0A6N8JN76"/>
<dbReference type="GO" id="GO:0016020">
    <property type="term" value="C:membrane"/>
    <property type="evidence" value="ECO:0007669"/>
    <property type="project" value="UniProtKB-SubCell"/>
</dbReference>
<keyword evidence="8" id="KW-0131">Cell cycle</keyword>
<gene>
    <name evidence="12" type="ORF">GKZ27_06130</name>
</gene>
<reference evidence="12 13" key="1">
    <citation type="submission" date="2019-12" db="EMBL/GenBank/DDBJ databases">
        <title>Microbes associate with the intestines of laboratory mice.</title>
        <authorList>
            <person name="Navarre W."/>
            <person name="Wong E."/>
        </authorList>
    </citation>
    <scope>NUCLEOTIDE SEQUENCE [LARGE SCALE GENOMIC DNA]</scope>
    <source>
        <strain evidence="12 13">NM66_B29</strain>
    </source>
</reference>
<sequence>MCAPSWSTCAIACARPTAWTWPARCASWASTGAPVANRGSNNPRYNKSAARRAVSAATRPTASGRARGAARPSARRAGAAPRPPTARGGRASARPGTPAQVSSVRLGDLDRVHRQASRREAAKKNRSTAFKAIVAVIVVVVLGVGTYAGLYFSSAFAIEEVKVTGADHLTNEEMAVLAAVPQGTTLLNVDTAAIENSVVRDSWVADVKVNRLFPNTLEIVVTERKVAAVVEVVADNAKTTQMWAIASDGMWLMEIPAQDSELGQSISPQIYTDAASVLHIKNVPFGLTPEVGTYCTDDNVNNALAILDGLSTDLADQVKAVSATDAASTLLTLENGIEIAFGTAEDIRDKERICLKIMEEHPGKVAYINVRVVDRPTWRAV</sequence>
<evidence type="ECO:0000256" key="6">
    <source>
        <dbReference type="ARBA" id="ARBA00022989"/>
    </source>
</evidence>
<keyword evidence="3" id="KW-0997">Cell inner membrane</keyword>
<evidence type="ECO:0000256" key="1">
    <source>
        <dbReference type="ARBA" id="ARBA00004370"/>
    </source>
</evidence>
<keyword evidence="13" id="KW-1185">Reference proteome</keyword>
<organism evidence="12 13">
    <name type="scientific">Adlercreutzia mucosicola</name>
    <dbReference type="NCBI Taxonomy" id="580026"/>
    <lineage>
        <taxon>Bacteria</taxon>
        <taxon>Bacillati</taxon>
        <taxon>Actinomycetota</taxon>
        <taxon>Coriobacteriia</taxon>
        <taxon>Eggerthellales</taxon>
        <taxon>Eggerthellaceae</taxon>
        <taxon>Adlercreutzia</taxon>
    </lineage>
</organism>
<comment type="caution">
    <text evidence="12">The sequence shown here is derived from an EMBL/GenBank/DDBJ whole genome shotgun (WGS) entry which is preliminary data.</text>
</comment>
<evidence type="ECO:0000256" key="4">
    <source>
        <dbReference type="ARBA" id="ARBA00022618"/>
    </source>
</evidence>
<feature type="region of interest" description="Disordered" evidence="9">
    <location>
        <begin position="31"/>
        <end position="103"/>
    </location>
</feature>
<dbReference type="InterPro" id="IPR013685">
    <property type="entry name" value="POTRA_FtsQ_type"/>
</dbReference>
<proteinExistence type="predicted"/>
<keyword evidence="5 10" id="KW-0812">Transmembrane</keyword>
<evidence type="ECO:0000256" key="5">
    <source>
        <dbReference type="ARBA" id="ARBA00022692"/>
    </source>
</evidence>
<evidence type="ECO:0000256" key="3">
    <source>
        <dbReference type="ARBA" id="ARBA00022519"/>
    </source>
</evidence>